<evidence type="ECO:0000259" key="2">
    <source>
        <dbReference type="Pfam" id="PF11560"/>
    </source>
</evidence>
<name>A0A8J1MJT7_XENLA</name>
<evidence type="ECO:0000313" key="3">
    <source>
        <dbReference type="Proteomes" id="UP000186698"/>
    </source>
</evidence>
<dbReference type="AlphaFoldDB" id="A0A8J1MJT7"/>
<dbReference type="Pfam" id="PF11560">
    <property type="entry name" value="LAP2alpha"/>
    <property type="match status" value="1"/>
</dbReference>
<feature type="domain" description="Lamina-associated polypeptide 2 alpha C-terminal" evidence="2">
    <location>
        <begin position="273"/>
        <end position="499"/>
    </location>
</feature>
<accession>A0A8J1MJT7</accession>
<feature type="region of interest" description="Disordered" evidence="1">
    <location>
        <begin position="127"/>
        <end position="148"/>
    </location>
</feature>
<dbReference type="Gene3D" id="1.10.287.3160">
    <property type="match status" value="1"/>
</dbReference>
<gene>
    <name evidence="4" type="primary">LOC121401428</name>
</gene>
<dbReference type="KEGG" id="xla:121401428"/>
<feature type="region of interest" description="Disordered" evidence="1">
    <location>
        <begin position="506"/>
        <end position="560"/>
    </location>
</feature>
<dbReference type="GeneID" id="121401428"/>
<proteinExistence type="predicted"/>
<dbReference type="Proteomes" id="UP000186698">
    <property type="component" value="Chromosome 3L"/>
</dbReference>
<keyword evidence="3" id="KW-1185">Reference proteome</keyword>
<feature type="region of interest" description="Disordered" evidence="1">
    <location>
        <begin position="210"/>
        <end position="257"/>
    </location>
</feature>
<evidence type="ECO:0000256" key="1">
    <source>
        <dbReference type="SAM" id="MobiDB-lite"/>
    </source>
</evidence>
<protein>
    <submittedName>
        <fullName evidence="4">Uncharacterized protein LOC121401428</fullName>
    </submittedName>
</protein>
<dbReference type="InterPro" id="IPR021623">
    <property type="entry name" value="LAP2alpha_C"/>
</dbReference>
<sequence>MRDKTPSAHLIMALLDLAKTRSRDNTPRAHLQNGAYGTRRKDACALALKIKGARRLQVSTVGVFFIPSTSCTLPEDLLRESPIPLQCTCILSSPGVSKLANKNAGTLLLIYNALQRLYLSYRLSDMSRRSGSRGSPPPREESQRRKTPRIDCTACGDAALHGRRLCERCLHEAAGPSPDLHNLKDWMQSTIKESMNDMVNQVTERVLINIGDRYNPQSSTAGSSGRTHKRREPPSYSSVSEGELSQTEEDEPDDSGSFNLDYLEPIIKAMRSALDLDATEDTPRHDRMFKSIAKKSAKFPIHSVIKDTILEEWKMPDKKIGTSRRIKKLYPFEENDFKFWHTAPKVDAAITRVARRTTLPVDEGVSLKDAMERRQDMTLKKSYLINGTSNQASVAITTLARANQIWIEDLELSIKNGTDRKKLIQMVQDIKTVNEYTTEASMDLVKFSAKAMGLSVAARRALWLRHWHADPQSKHNLCSLPFEGSLLFGEKLDNIISKASAGKSAFLPQDKRDKKPFRKPFQDSKQYRPGKPSFRQPWRARGQGQPWTRRKDFKSDKKSA</sequence>
<dbReference type="OrthoDB" id="9921832at2759"/>
<reference evidence="4" key="1">
    <citation type="submission" date="2025-08" db="UniProtKB">
        <authorList>
            <consortium name="RefSeq"/>
        </authorList>
    </citation>
    <scope>IDENTIFICATION</scope>
    <source>
        <strain evidence="4">J_2021</strain>
        <tissue evidence="4">Erythrocytes</tissue>
    </source>
</reference>
<organism evidence="3 4">
    <name type="scientific">Xenopus laevis</name>
    <name type="common">African clawed frog</name>
    <dbReference type="NCBI Taxonomy" id="8355"/>
    <lineage>
        <taxon>Eukaryota</taxon>
        <taxon>Metazoa</taxon>
        <taxon>Chordata</taxon>
        <taxon>Craniata</taxon>
        <taxon>Vertebrata</taxon>
        <taxon>Euteleostomi</taxon>
        <taxon>Amphibia</taxon>
        <taxon>Batrachia</taxon>
        <taxon>Anura</taxon>
        <taxon>Pipoidea</taxon>
        <taxon>Pipidae</taxon>
        <taxon>Xenopodinae</taxon>
        <taxon>Xenopus</taxon>
        <taxon>Xenopus</taxon>
    </lineage>
</organism>
<dbReference type="RefSeq" id="XP_041442002.1">
    <property type="nucleotide sequence ID" value="XM_041586068.1"/>
</dbReference>
<evidence type="ECO:0000313" key="4">
    <source>
        <dbReference type="RefSeq" id="XP_041442002.1"/>
    </source>
</evidence>
<feature type="compositionally biased region" description="Polar residues" evidence="1">
    <location>
        <begin position="215"/>
        <end position="225"/>
    </location>
</feature>
<feature type="compositionally biased region" description="Basic and acidic residues" evidence="1">
    <location>
        <begin position="549"/>
        <end position="560"/>
    </location>
</feature>
<feature type="compositionally biased region" description="Polar residues" evidence="1">
    <location>
        <begin position="235"/>
        <end position="245"/>
    </location>
</feature>